<dbReference type="Gene3D" id="2.60.120.260">
    <property type="entry name" value="Galactose-binding domain-like"/>
    <property type="match status" value="1"/>
</dbReference>
<protein>
    <recommendedName>
        <fullName evidence="3">DUF7359 domain-containing protein</fullName>
    </recommendedName>
</protein>
<accession>A0A285NLT6</accession>
<dbReference type="EMBL" id="OBEK01000002">
    <property type="protein sequence ID" value="SNZ09917.1"/>
    <property type="molecule type" value="Genomic_DNA"/>
</dbReference>
<reference evidence="5" key="1">
    <citation type="submission" date="2017-09" db="EMBL/GenBank/DDBJ databases">
        <authorList>
            <person name="Varghese N."/>
            <person name="Submissions S."/>
        </authorList>
    </citation>
    <scope>NUCLEOTIDE SEQUENCE [LARGE SCALE GENOMIC DNA]</scope>
    <source>
        <strain evidence="5">CGMCC 1.8913</strain>
    </source>
</reference>
<evidence type="ECO:0000256" key="2">
    <source>
        <dbReference type="SAM" id="MobiDB-lite"/>
    </source>
</evidence>
<dbReference type="InterPro" id="IPR036116">
    <property type="entry name" value="FN3_sf"/>
</dbReference>
<sequence>MLKERYVIKFSSYFFEPEWYVITGISKSNSTADSYSVTCKLAPHSLIWRKMRVYEVTSYSLKQVMEDILKDTGLTIGYINPEIQLKARSFDVSGVTRLDLFYTVCETFKVIPQFDTALNKIHFYKEDELSEYKGFINRDGKYMDSITDQIDIDQLVTRLIVTGKDGLSINGVNPTGQSYVDDFSFYLYPFQRDENRNVIQSSEYMTDDLAHAILDYNELVNKTNTEYKQFLDNLTAKQKEQLAAETELFNKKLEKEKALDFLETRKSIQGADLTAAKADADAKVKAYDDQKKKIDTIKSEVTAIQDKIGILKGKLKLENNLSPALLAELEQNFIHEEEWSNDNIYDESELYDAGIEQLAEMNTPPVNVTTNIVNFFEVSSEKKNWNRLSLGDIIRNHHRQLDIDIKAKVIEMTFDFDQRNISITLSNQKRVQSDAEKVISALYAVEKAKTEYNAKKANYEYTHQNFTLRNDRISTTPADPTLPTSPISHTENDNGSVDLTLNWDFPTDEKDEHNIDGFQLYLYSSNLSDKYVFGATNAKETEINVNNPVARSYTFSGIPANLYYSIAVQAYRRVDTDVNVNGIILSEKISNKEPYRPKASIEMKGNVAGKLNDINFKFSEEDPPVDGEANVKITSEGGFEVYDFEQQKYISKYDVASEEIKDDLENVKDNIDKIKDELQVITDEDTLIRDNLEDFQIDTGKKLEEMQNLQKELEDKATALEEKAAGMVQDIADKADLEYVNGELIAKVDLTQYEEEYNTIRDDLLKKVDIEKYQQEYDAILESLIGKADDSTVDSKLAELNRNLQASLQEVETAKANISTVRQDVTNALAEIEAHKDAIAVHGGQLSTISTELDEVKGSFAVQAQTLTDLDGKMSKARADISLNSQEIASRVKQLDFDNLGEEVSSQETLIQQQATSIGLKANATDVYKKNEVDTALGNKVDATSYNEKMSSIDLTVNGINQKVSNQETVLNELDDTVLSHSTKISEIDQKADSISLKVSETEADLENVKDSVSTANAEIKLNKEAIALKAEKIEMDDLGDRLATTESSLTVMNDAIASKVGQEELNTVTGRLATAESNIEQTSTAIKSKVEQTDFDLLNGKFTNQTAQINTLADQINLQVSEEEFNNLSDTVASQGTQIFLNKDAIQAKADKTTLDIVTGRLEVAESNMIANSNAIEQRVTKTEFDKLELGGRNYILDSEKLLTWATPNPNYLQITYTSVHPNAGKYLSEDKYYTLSLQVKANETMRPFQNIVVGKIGTDNWALRLSETSMSKKPLADGWVQYSGYFRVKGDGNEQLQSYVKIIVEGNTGNAEAKKIQLEDGTKVSSWSAAPEDTGKDISNLDNRMTKAETSITQTANDITFKADKSTTYTKSEVEGKLYEVNLKISDANTLITQNTEAIKLKASSSDVYTRTQADNLLGGKAGKGEFDALVTKVNLNSSELAVQSDAINARVTRDEYENLEFGATNLMDGSGNFVDSFASFMSNGATLSTDKAATYRSFNTIKVVGNGGLKTVNWIELEPNTTYTYSITAKADKAIAGNKGTPLHMWLSSTKASGEHKEIIISHNSTIGTTFGKSWITFKTPNDNQRYYWQGFVYNIGTAIVNVANFQLEKGNKASDWRLSASDQTAYVDSSLSPVKERVSQSEASLKIQADRIEQLVTKTESNAGRISQAETRISQTESDIELRATKTEVANKVDQGTYSKFVTDTNASLKVANDAIATKVSSSQLTTGINEAINQIKIGSRNLLVDTDFSIGGNIGKWKRWSTNTNSDGIASSVTFTTGETKRFMRIESIRGATQGTTFGVQSPDRFNVVAGQEYVLSFLVAVHPNAENTMNYTYLMYDDASNQGISTNKRVSEHKVYGRFLGNYDLYVYEYVIKFTARTSSDSAYILLGDRVASDLSSSSYGLIFVSDIQLEKGNVPTDYSPSPEDIKRRISQAESSIAQQASEIKLKVSQSELNAVTNRLSTAESSITQQANQINLRVEKNNVLSAIKLTPEKIKISTDRLLIGDFANYASWENKGDQNTSPWGADAIVDTSTYKSSNSSFRIPPGKVGIGLKRDIPVQGGDKIYYSFWIKTDSNWNGKADNSKLRFGNQNGALLAAYNYQGVKPNWTFIEGVYTVPSTGVSLLQISIGNDGTTGNIWLDDITLTKQMSAVKIEDGAIKAKHLSVEGIDAKYITSGTLDAGRITVQGGSGNEYAKIDGALLSTRGQYSRTWFGQTESLDSEITVGGGMVRITKVNDSRGRRNLYFTNNGISTTAVGADGDEGTGSGVVEFFSHMFDTERRGLTLYSNLGTIGLKTDSRDIVMDAARDTIIMASTGRVILRPKDDNRVGNNHFSFTVKQNSSSSDTDGVLQYGSPLTNFGSSLRFGKSSVNPTVWVTNGNGDYNTGDLVARDVTATRDLIGNIRSSSSNIYMMGDGEVRVVDSKGYNGGNMTYRPVRAGSFPTGSSIKFKSNLEKFETHASELVSSQQVWTYHLQSNLDKLIFDKPKVGFINEMVNPLMRDEDGVDPYSIVSILWKSQQEQIEAVKNLLQDYEALSLALNAEISRNNKLESRLNLAQL</sequence>
<proteinExistence type="predicted"/>
<feature type="domain" description="DUF7359" evidence="3">
    <location>
        <begin position="465"/>
        <end position="586"/>
    </location>
</feature>
<evidence type="ECO:0000256" key="1">
    <source>
        <dbReference type="SAM" id="Coils"/>
    </source>
</evidence>
<organism evidence="4 5">
    <name type="scientific">Terribacillus aidingensis</name>
    <dbReference type="NCBI Taxonomy" id="586416"/>
    <lineage>
        <taxon>Bacteria</taxon>
        <taxon>Bacillati</taxon>
        <taxon>Bacillota</taxon>
        <taxon>Bacilli</taxon>
        <taxon>Bacillales</taxon>
        <taxon>Bacillaceae</taxon>
        <taxon>Terribacillus</taxon>
    </lineage>
</organism>
<dbReference type="Proteomes" id="UP000219356">
    <property type="component" value="Unassembled WGS sequence"/>
</dbReference>
<evidence type="ECO:0000313" key="4">
    <source>
        <dbReference type="EMBL" id="SNZ09917.1"/>
    </source>
</evidence>
<dbReference type="InterPro" id="IPR013783">
    <property type="entry name" value="Ig-like_fold"/>
</dbReference>
<feature type="coiled-coil region" evidence="1">
    <location>
        <begin position="657"/>
        <end position="730"/>
    </location>
</feature>
<gene>
    <name evidence="4" type="ORF">SAMN05421503_1417</name>
</gene>
<keyword evidence="5" id="KW-1185">Reference proteome</keyword>
<dbReference type="PANTHER" id="PTHR18887:SF5">
    <property type="entry name" value="GOLGIN SUBFAMILY B MEMBER 1-LIKE"/>
    <property type="match status" value="1"/>
</dbReference>
<keyword evidence="1" id="KW-0175">Coiled coil</keyword>
<dbReference type="InterPro" id="IPR026202">
    <property type="entry name" value="GOLGB1"/>
</dbReference>
<name>A0A285NLT6_9BACI</name>
<dbReference type="InterPro" id="IPR055783">
    <property type="entry name" value="DUF7359"/>
</dbReference>
<dbReference type="Pfam" id="PF24058">
    <property type="entry name" value="DUF7359"/>
    <property type="match status" value="1"/>
</dbReference>
<evidence type="ECO:0000259" key="3">
    <source>
        <dbReference type="Pfam" id="PF24058"/>
    </source>
</evidence>
<dbReference type="InterPro" id="IPR008979">
    <property type="entry name" value="Galactose-bd-like_sf"/>
</dbReference>
<dbReference type="SUPFAM" id="SSF49785">
    <property type="entry name" value="Galactose-binding domain-like"/>
    <property type="match status" value="1"/>
</dbReference>
<evidence type="ECO:0000313" key="5">
    <source>
        <dbReference type="Proteomes" id="UP000219356"/>
    </source>
</evidence>
<dbReference type="SUPFAM" id="SSF49265">
    <property type="entry name" value="Fibronectin type III"/>
    <property type="match status" value="1"/>
</dbReference>
<dbReference type="PANTHER" id="PTHR18887">
    <property type="entry name" value="GOLGI-ASSOCIATED PROTEIN GCP360-RELATED"/>
    <property type="match status" value="1"/>
</dbReference>
<feature type="region of interest" description="Disordered" evidence="2">
    <location>
        <begin position="472"/>
        <end position="493"/>
    </location>
</feature>
<dbReference type="Gene3D" id="2.60.40.10">
    <property type="entry name" value="Immunoglobulins"/>
    <property type="match status" value="1"/>
</dbReference>